<keyword evidence="1" id="KW-0560">Oxidoreductase</keyword>
<dbReference type="GO" id="GO:0000166">
    <property type="term" value="F:nucleotide binding"/>
    <property type="evidence" value="ECO:0007669"/>
    <property type="project" value="InterPro"/>
</dbReference>
<keyword evidence="5" id="KW-1185">Reference proteome</keyword>
<dbReference type="Gene3D" id="3.30.360.10">
    <property type="entry name" value="Dihydrodipicolinate Reductase, domain 2"/>
    <property type="match status" value="1"/>
</dbReference>
<evidence type="ECO:0008006" key="6">
    <source>
        <dbReference type="Google" id="ProtNLM"/>
    </source>
</evidence>
<dbReference type="OrthoDB" id="9812981at2"/>
<dbReference type="Gene3D" id="3.40.50.720">
    <property type="entry name" value="NAD(P)-binding Rossmann-like Domain"/>
    <property type="match status" value="1"/>
</dbReference>
<evidence type="ECO:0000313" key="5">
    <source>
        <dbReference type="Proteomes" id="UP000243342"/>
    </source>
</evidence>
<dbReference type="PANTHER" id="PTHR43818:SF11">
    <property type="entry name" value="BCDNA.GH03377"/>
    <property type="match status" value="1"/>
</dbReference>
<dbReference type="RefSeq" id="WP_071658693.1">
    <property type="nucleotide sequence ID" value="NZ_MLCF01000162.1"/>
</dbReference>
<evidence type="ECO:0000313" key="4">
    <source>
        <dbReference type="EMBL" id="OIV35337.1"/>
    </source>
</evidence>
<comment type="caution">
    <text evidence="4">The sequence shown here is derived from an EMBL/GenBank/DDBJ whole genome shotgun (WGS) entry which is preliminary data.</text>
</comment>
<dbReference type="Pfam" id="PF22725">
    <property type="entry name" value="GFO_IDH_MocA_C3"/>
    <property type="match status" value="1"/>
</dbReference>
<feature type="domain" description="GFO/IDH/MocA-like oxidoreductase" evidence="3">
    <location>
        <begin position="153"/>
        <end position="285"/>
    </location>
</feature>
<dbReference type="InterPro" id="IPR000683">
    <property type="entry name" value="Gfo/Idh/MocA-like_OxRdtase_N"/>
</dbReference>
<dbReference type="AlphaFoldDB" id="A0A1J7BPG3"/>
<accession>A0A1J7BPG3</accession>
<dbReference type="InterPro" id="IPR055170">
    <property type="entry name" value="GFO_IDH_MocA-like_dom"/>
</dbReference>
<organism evidence="4 5">
    <name type="scientific">Mangrovactinospora gilvigrisea</name>
    <dbReference type="NCBI Taxonomy" id="1428644"/>
    <lineage>
        <taxon>Bacteria</taxon>
        <taxon>Bacillati</taxon>
        <taxon>Actinomycetota</taxon>
        <taxon>Actinomycetes</taxon>
        <taxon>Kitasatosporales</taxon>
        <taxon>Streptomycetaceae</taxon>
        <taxon>Mangrovactinospora</taxon>
    </lineage>
</organism>
<dbReference type="Proteomes" id="UP000243342">
    <property type="component" value="Unassembled WGS sequence"/>
</dbReference>
<protein>
    <recommendedName>
        <fullName evidence="6">Oxidoreductase</fullName>
    </recommendedName>
</protein>
<gene>
    <name evidence="4" type="ORF">BIV57_22070</name>
</gene>
<feature type="domain" description="Gfo/Idh/MocA-like oxidoreductase N-terminal" evidence="2">
    <location>
        <begin position="22"/>
        <end position="145"/>
    </location>
</feature>
<dbReference type="SUPFAM" id="SSF51735">
    <property type="entry name" value="NAD(P)-binding Rossmann-fold domains"/>
    <property type="match status" value="1"/>
</dbReference>
<dbReference type="InterPro" id="IPR036291">
    <property type="entry name" value="NAD(P)-bd_dom_sf"/>
</dbReference>
<reference evidence="4 5" key="1">
    <citation type="submission" date="2016-10" db="EMBL/GenBank/DDBJ databases">
        <title>Genome sequence of Streptomyces gilvigriseus MUSC 26.</title>
        <authorList>
            <person name="Lee L.-H."/>
            <person name="Ser H.-L."/>
        </authorList>
    </citation>
    <scope>NUCLEOTIDE SEQUENCE [LARGE SCALE GENOMIC DNA]</scope>
    <source>
        <strain evidence="4 5">MUSC 26</strain>
    </source>
</reference>
<evidence type="ECO:0000259" key="3">
    <source>
        <dbReference type="Pfam" id="PF22725"/>
    </source>
</evidence>
<evidence type="ECO:0000259" key="2">
    <source>
        <dbReference type="Pfam" id="PF01408"/>
    </source>
</evidence>
<dbReference type="Pfam" id="PF01408">
    <property type="entry name" value="GFO_IDH_MocA"/>
    <property type="match status" value="1"/>
</dbReference>
<dbReference type="PANTHER" id="PTHR43818">
    <property type="entry name" value="BCDNA.GH03377"/>
    <property type="match status" value="1"/>
</dbReference>
<evidence type="ECO:0000256" key="1">
    <source>
        <dbReference type="ARBA" id="ARBA00023002"/>
    </source>
</evidence>
<dbReference type="EMBL" id="MLCF01000162">
    <property type="protein sequence ID" value="OIV35337.1"/>
    <property type="molecule type" value="Genomic_DNA"/>
</dbReference>
<sequence>MTGTEPETAADSSPDRTAQPVTVAVVGAHGFGRHHLDALRPLAARGRARLVGVCDVRPVPDDALDGLADGGEVVVSADLGEVLDRTEPDITVVATPIQTHAPLAVAALRHGSNVLLEKPPAATWEAYQQIAAAAEEAGLAVQVGFQNTASPSMRAVRRMVEEGAIGTLRGIGGAANWHREAAYYARAGWAGRRRLDDGTPVVDGVLTNPLAHSVSGALWLAGATGPDDIEELELELFRANPIEADDTSVMRARTRGGITATVAATVCAPVQEKPFLLVQGDEGTLTLWYTDHRVRLARPGRTPIESEYAPAGPLENLVDHLAHGAALRTPLAESAAFMRVLDAIRTAPEPTVIDAPHARRLGEGDSAWTEVLGISDLVTSSAEKLALFSELGVAWAH</sequence>
<proteinExistence type="predicted"/>
<dbReference type="GO" id="GO:0016491">
    <property type="term" value="F:oxidoreductase activity"/>
    <property type="evidence" value="ECO:0007669"/>
    <property type="project" value="UniProtKB-KW"/>
</dbReference>
<dbReference type="InterPro" id="IPR050463">
    <property type="entry name" value="Gfo/Idh/MocA_oxidrdct_glycsds"/>
</dbReference>
<dbReference type="SUPFAM" id="SSF55347">
    <property type="entry name" value="Glyceraldehyde-3-phosphate dehydrogenase-like, C-terminal domain"/>
    <property type="match status" value="1"/>
</dbReference>
<dbReference type="STRING" id="1428644.BIV57_22070"/>
<name>A0A1J7BPG3_9ACTN</name>